<dbReference type="Gene3D" id="3.40.1550.10">
    <property type="entry name" value="CheC-like"/>
    <property type="match status" value="1"/>
</dbReference>
<keyword evidence="5" id="KW-1003">Cell membrane</keyword>
<evidence type="ECO:0000256" key="1">
    <source>
        <dbReference type="ARBA" id="ARBA00004117"/>
    </source>
</evidence>
<dbReference type="SUPFAM" id="SSF103039">
    <property type="entry name" value="CheC-like"/>
    <property type="match status" value="1"/>
</dbReference>
<evidence type="ECO:0000256" key="4">
    <source>
        <dbReference type="ARBA" id="ARBA00021898"/>
    </source>
</evidence>
<dbReference type="GO" id="GO:0005886">
    <property type="term" value="C:plasma membrane"/>
    <property type="evidence" value="ECO:0007669"/>
    <property type="project" value="UniProtKB-SubCell"/>
</dbReference>
<dbReference type="PANTHER" id="PTHR30034">
    <property type="entry name" value="FLAGELLAR MOTOR SWITCH PROTEIN FLIM"/>
    <property type="match status" value="1"/>
</dbReference>
<evidence type="ECO:0000313" key="13">
    <source>
        <dbReference type="Proteomes" id="UP000321798"/>
    </source>
</evidence>
<dbReference type="SUPFAM" id="SSF101801">
    <property type="entry name" value="Surface presentation of antigens (SPOA)"/>
    <property type="match status" value="1"/>
</dbReference>
<protein>
    <recommendedName>
        <fullName evidence="4">Flagellar motor switch protein FliM</fullName>
    </recommendedName>
</protein>
<comment type="caution">
    <text evidence="12">The sequence shown here is derived from an EMBL/GenBank/DDBJ whole genome shotgun (WGS) entry which is preliminary data.</text>
</comment>
<feature type="compositionally biased region" description="Low complexity" evidence="10">
    <location>
        <begin position="1"/>
        <end position="13"/>
    </location>
</feature>
<reference evidence="12 13" key="1">
    <citation type="submission" date="2019-07" db="EMBL/GenBank/DDBJ databases">
        <title>Whole genome shotgun sequence of Cellulomonas soli NBRC 109434.</title>
        <authorList>
            <person name="Hosoyama A."/>
            <person name="Uohara A."/>
            <person name="Ohji S."/>
            <person name="Ichikawa N."/>
        </authorList>
    </citation>
    <scope>NUCLEOTIDE SEQUENCE [LARGE SCALE GENOMIC DNA]</scope>
    <source>
        <strain evidence="12 13">NBRC 109434</strain>
    </source>
</reference>
<sequence length="352" mass="38415">MEGAAPLRTLGRPTRGRRGEKFSHRVAHNLGAPADGLPVTVQETARPRRGSTSSKRSGAEPELYDFRRPLTLAREHARLLEMAFERFARQWGTQMTARLRVLSNVTLDQLILLPYDEYVSTLPTPTAMVLCTVEQTRQTAVLQLPVGAAMVWIDYLFGGAGRGDDREGRELTEIEFTLVKDLLQHTLGDLGYAFATVTPIDVSVKSVQYNPQFVQAVPAGDAVLVAQFTVRTAEREDTATFMLPADMLLTAVRASEGGDGRSEEDRRAALAAQIDLEKAVQEVPVPVAVRFTPITVHPRDVVDLQVGDVLPLSHPSSRPLEVVVDGVVLARAAAGSHGSRLACQVVTVEEIH</sequence>
<dbReference type="InterPro" id="IPR001543">
    <property type="entry name" value="FliN-like_C"/>
</dbReference>
<dbReference type="InterPro" id="IPR036429">
    <property type="entry name" value="SpoA-like_sf"/>
</dbReference>
<keyword evidence="12" id="KW-0966">Cell projection</keyword>
<evidence type="ECO:0000256" key="9">
    <source>
        <dbReference type="ARBA" id="ARBA00023143"/>
    </source>
</evidence>
<dbReference type="Pfam" id="PF01052">
    <property type="entry name" value="FliMN_C"/>
    <property type="match status" value="1"/>
</dbReference>
<dbReference type="OrthoDB" id="5241113at2"/>
<dbReference type="PANTHER" id="PTHR30034:SF6">
    <property type="entry name" value="YOP PROTEINS TRANSLOCATION PROTEIN Q"/>
    <property type="match status" value="1"/>
</dbReference>
<evidence type="ECO:0000313" key="12">
    <source>
        <dbReference type="EMBL" id="GEP69660.1"/>
    </source>
</evidence>
<evidence type="ECO:0000256" key="3">
    <source>
        <dbReference type="ARBA" id="ARBA00011049"/>
    </source>
</evidence>
<feature type="region of interest" description="Disordered" evidence="10">
    <location>
        <begin position="1"/>
        <end position="60"/>
    </location>
</feature>
<dbReference type="Gene3D" id="2.30.330.10">
    <property type="entry name" value="SpoA-like"/>
    <property type="match status" value="1"/>
</dbReference>
<dbReference type="Proteomes" id="UP000321798">
    <property type="component" value="Unassembled WGS sequence"/>
</dbReference>
<keyword evidence="12" id="KW-0969">Cilium</keyword>
<keyword evidence="6" id="KW-0145">Chemotaxis</keyword>
<dbReference type="AlphaFoldDB" id="A0A512PEN0"/>
<organism evidence="12 13">
    <name type="scientific">Cellulomonas soli</name>
    <dbReference type="NCBI Taxonomy" id="931535"/>
    <lineage>
        <taxon>Bacteria</taxon>
        <taxon>Bacillati</taxon>
        <taxon>Actinomycetota</taxon>
        <taxon>Actinomycetes</taxon>
        <taxon>Micrococcales</taxon>
        <taxon>Cellulomonadaceae</taxon>
        <taxon>Cellulomonas</taxon>
    </lineage>
</organism>
<evidence type="ECO:0000259" key="11">
    <source>
        <dbReference type="Pfam" id="PF01052"/>
    </source>
</evidence>
<dbReference type="GO" id="GO:0050918">
    <property type="term" value="P:positive chemotaxis"/>
    <property type="evidence" value="ECO:0007669"/>
    <property type="project" value="TreeGrafter"/>
</dbReference>
<keyword evidence="8" id="KW-0472">Membrane</keyword>
<proteinExistence type="inferred from homology"/>
<gene>
    <name evidence="12" type="ORF">CSO01_23750</name>
</gene>
<dbReference type="CDD" id="cd17908">
    <property type="entry name" value="FliM"/>
    <property type="match status" value="1"/>
</dbReference>
<evidence type="ECO:0000256" key="6">
    <source>
        <dbReference type="ARBA" id="ARBA00022500"/>
    </source>
</evidence>
<evidence type="ECO:0000256" key="7">
    <source>
        <dbReference type="ARBA" id="ARBA00022779"/>
    </source>
</evidence>
<evidence type="ECO:0000256" key="5">
    <source>
        <dbReference type="ARBA" id="ARBA00022475"/>
    </source>
</evidence>
<comment type="subcellular location">
    <subcellularLocation>
        <location evidence="1">Bacterial flagellum basal body</location>
    </subcellularLocation>
    <subcellularLocation>
        <location evidence="2">Cell membrane</location>
        <topology evidence="2">Peripheral membrane protein</topology>
    </subcellularLocation>
</comment>
<keyword evidence="12" id="KW-0282">Flagellum</keyword>
<comment type="similarity">
    <text evidence="3">Belongs to the FliM family.</text>
</comment>
<dbReference type="InterPro" id="IPR001689">
    <property type="entry name" value="Flag_FliM"/>
</dbReference>
<dbReference type="EMBL" id="BKAL01000008">
    <property type="protein sequence ID" value="GEP69660.1"/>
    <property type="molecule type" value="Genomic_DNA"/>
</dbReference>
<name>A0A512PEN0_9CELL</name>
<evidence type="ECO:0000256" key="8">
    <source>
        <dbReference type="ARBA" id="ARBA00023136"/>
    </source>
</evidence>
<dbReference type="PIRSF" id="PIRSF002888">
    <property type="entry name" value="FliM"/>
    <property type="match status" value="1"/>
</dbReference>
<keyword evidence="7" id="KW-0283">Flagellar rotation</keyword>
<dbReference type="Pfam" id="PF02154">
    <property type="entry name" value="FliM"/>
    <property type="match status" value="1"/>
</dbReference>
<feature type="domain" description="Flagellar motor switch protein FliN-like C-terminal" evidence="11">
    <location>
        <begin position="279"/>
        <end position="347"/>
    </location>
</feature>
<dbReference type="GO" id="GO:0003774">
    <property type="term" value="F:cytoskeletal motor activity"/>
    <property type="evidence" value="ECO:0007669"/>
    <property type="project" value="InterPro"/>
</dbReference>
<dbReference type="GO" id="GO:0071978">
    <property type="term" value="P:bacterial-type flagellum-dependent swarming motility"/>
    <property type="evidence" value="ECO:0007669"/>
    <property type="project" value="TreeGrafter"/>
</dbReference>
<accession>A0A512PEN0</accession>
<evidence type="ECO:0000256" key="2">
    <source>
        <dbReference type="ARBA" id="ARBA00004202"/>
    </source>
</evidence>
<evidence type="ECO:0000256" key="10">
    <source>
        <dbReference type="SAM" id="MobiDB-lite"/>
    </source>
</evidence>
<keyword evidence="9" id="KW-0975">Bacterial flagellum</keyword>
<dbReference type="GO" id="GO:0009425">
    <property type="term" value="C:bacterial-type flagellum basal body"/>
    <property type="evidence" value="ECO:0007669"/>
    <property type="project" value="UniProtKB-SubCell"/>
</dbReference>
<keyword evidence="13" id="KW-1185">Reference proteome</keyword>
<dbReference type="InterPro" id="IPR028976">
    <property type="entry name" value="CheC-like_sf"/>
</dbReference>